<dbReference type="AlphaFoldDB" id="A0A974Y2A8"/>
<accession>A0A974Y2A8</accession>
<dbReference type="RefSeq" id="WP_200614646.1">
    <property type="nucleotide sequence ID" value="NZ_CP071518.1"/>
</dbReference>
<feature type="transmembrane region" description="Helical" evidence="2">
    <location>
        <begin position="206"/>
        <end position="229"/>
    </location>
</feature>
<feature type="transmembrane region" description="Helical" evidence="2">
    <location>
        <begin position="369"/>
        <end position="390"/>
    </location>
</feature>
<evidence type="ECO:0000313" key="3">
    <source>
        <dbReference type="EMBL" id="QSX79280.1"/>
    </source>
</evidence>
<feature type="transmembrane region" description="Helical" evidence="2">
    <location>
        <begin position="250"/>
        <end position="273"/>
    </location>
</feature>
<dbReference type="Proteomes" id="UP000639274">
    <property type="component" value="Chromosome"/>
</dbReference>
<evidence type="ECO:0000256" key="1">
    <source>
        <dbReference type="SAM" id="MobiDB-lite"/>
    </source>
</evidence>
<feature type="region of interest" description="Disordered" evidence="1">
    <location>
        <begin position="327"/>
        <end position="353"/>
    </location>
</feature>
<dbReference type="EMBL" id="CP071518">
    <property type="protein sequence ID" value="QSX79280.1"/>
    <property type="molecule type" value="Genomic_DNA"/>
</dbReference>
<evidence type="ECO:0000256" key="2">
    <source>
        <dbReference type="SAM" id="Phobius"/>
    </source>
</evidence>
<reference evidence="3 4" key="1">
    <citation type="submission" date="2021-03" db="EMBL/GenBank/DDBJ databases">
        <title>Lysobacter sp. nov. isolated from soil of gangwondo yeongwol, south Korea.</title>
        <authorList>
            <person name="Kim K.R."/>
            <person name="Kim K.H."/>
            <person name="Jeon C.O."/>
        </authorList>
    </citation>
    <scope>NUCLEOTIDE SEQUENCE [LARGE SCALE GENOMIC DNA]</scope>
    <source>
        <strain evidence="3 4">R19</strain>
    </source>
</reference>
<keyword evidence="2" id="KW-1133">Transmembrane helix</keyword>
<evidence type="ECO:0000313" key="4">
    <source>
        <dbReference type="Proteomes" id="UP000639274"/>
    </source>
</evidence>
<gene>
    <name evidence="3" type="ORF">I8J32_005205</name>
</gene>
<keyword evidence="4" id="KW-1185">Reference proteome</keyword>
<keyword evidence="2" id="KW-0812">Transmembrane</keyword>
<protein>
    <submittedName>
        <fullName evidence="3">DUF4129 domain-containing protein</fullName>
    </submittedName>
</protein>
<name>A0A974Y2A8_9GAMM</name>
<organism evidence="3 4">
    <name type="scientific">Agrilutibacter solisilvae</name>
    <dbReference type="NCBI Taxonomy" id="2763317"/>
    <lineage>
        <taxon>Bacteria</taxon>
        <taxon>Pseudomonadati</taxon>
        <taxon>Pseudomonadota</taxon>
        <taxon>Gammaproteobacteria</taxon>
        <taxon>Lysobacterales</taxon>
        <taxon>Lysobacteraceae</taxon>
        <taxon>Agrilutibacter</taxon>
    </lineage>
</organism>
<keyword evidence="2" id="KW-0472">Membrane</keyword>
<dbReference type="KEGG" id="lsf:I8J32_005205"/>
<feature type="transmembrane region" description="Helical" evidence="2">
    <location>
        <begin position="44"/>
        <end position="68"/>
    </location>
</feature>
<proteinExistence type="predicted"/>
<sequence>MRIEDLTVALRPRNPWEAVELGTALARRHLGAVLRPWLALSLPVLVLVNLLCWSLDVLWLAALLMWWLKPLFDRVPLFVLSRAVFGQPPGAMATLRAQFNWGLRWMPGYLVWRRLSPLRSLNLPIDLLEGSRGEQASTRRSALGAPVYGVACLLTLVFLNFEAVLLAGLLSGALIFVPNDVIVETAARMWNVFVSQPVWLQSLVNLAAWLVTTVLEPFYVGAGFGLYLSRRTQIEGWDIEMVLRRLRARLATAPVVLLAALGLAIGTLAAPAVHAAPAPEERAPVAAAAPAEPAAPRHHREATVQEVFGDETVRDAGWEQAVKRAYEDPQVSPTRPVKQWVPREQDAPPKPPSGDWAWLGKAMGLVGEYGMWVVFGVLALALLLTSPRWLRWMRGAVSREGREPSPVQVDAAAGEVVPLPADLPAAALRLWHEGRGRDALALMYRASVEDMARLANVVLVPGATEAHTLRASRRLPREHDREVFARAVRTWQTAAYAHGLPSAQEFDALLRALVHAFGWKTATGLDAPAAEGTA</sequence>
<feature type="transmembrane region" description="Helical" evidence="2">
    <location>
        <begin position="147"/>
        <end position="177"/>
    </location>
</feature>